<name>W5YM45_9GAMM</name>
<sequence length="58" mass="6314">MDNTLPKYQLLEDQIEQAIVLVGGVAANAYPLSERCANSTAAQKLPFSMRYSVSKPKG</sequence>
<dbReference type="Proteomes" id="UP000061489">
    <property type="component" value="Chromosome"/>
</dbReference>
<reference evidence="1 2" key="1">
    <citation type="journal article" date="2014" name="Genome Announc.">
        <title>Draft Genome Sequences of Marinobacter similis A3d10T and Marinobacter salarius R9SW1T.</title>
        <authorList>
            <person name="Ivanova E.P."/>
            <person name="Ng H.J."/>
            <person name="Webb H.K."/>
            <person name="Feng G."/>
            <person name="Oshima K."/>
            <person name="Hattori M."/>
            <person name="Ohkuma M."/>
            <person name="Sergeev A.F."/>
            <person name="Mikhailov V.V."/>
            <person name="Crawford R.J."/>
            <person name="Sawabe T."/>
        </authorList>
    </citation>
    <scope>NUCLEOTIDE SEQUENCE [LARGE SCALE GENOMIC DNA]</scope>
    <source>
        <strain evidence="1 2">A3d10</strain>
    </source>
</reference>
<evidence type="ECO:0000313" key="1">
    <source>
        <dbReference type="EMBL" id="AHI29954.1"/>
    </source>
</evidence>
<dbReference type="AlphaFoldDB" id="W5YM45"/>
<organism evidence="1 2">
    <name type="scientific">Marinobacter similis</name>
    <dbReference type="NCBI Taxonomy" id="1420916"/>
    <lineage>
        <taxon>Bacteria</taxon>
        <taxon>Pseudomonadati</taxon>
        <taxon>Pseudomonadota</taxon>
        <taxon>Gammaproteobacteria</taxon>
        <taxon>Pseudomonadales</taxon>
        <taxon>Marinobacteraceae</taxon>
        <taxon>Marinobacter</taxon>
    </lineage>
</organism>
<gene>
    <name evidence="1" type="ORF">AU14_02165</name>
</gene>
<dbReference type="HOGENOM" id="CLU_2974179_0_0_6"/>
<proteinExistence type="predicted"/>
<dbReference type="KEGG" id="msx:AU14_02165"/>
<evidence type="ECO:0000313" key="2">
    <source>
        <dbReference type="Proteomes" id="UP000061489"/>
    </source>
</evidence>
<dbReference type="EMBL" id="CP007151">
    <property type="protein sequence ID" value="AHI29954.1"/>
    <property type="molecule type" value="Genomic_DNA"/>
</dbReference>
<accession>W5YM45</accession>
<protein>
    <submittedName>
        <fullName evidence="1">Uncharacterized protein</fullName>
    </submittedName>
</protein>
<keyword evidence="2" id="KW-1185">Reference proteome</keyword>